<keyword evidence="1" id="KW-0732">Signal</keyword>
<dbReference type="OrthoDB" id="4359517at2759"/>
<proteinExistence type="predicted"/>
<name>A0A1M3SZE3_ASPLC</name>
<gene>
    <name evidence="2" type="ORF">ASPFODRAFT_518641</name>
</gene>
<protein>
    <submittedName>
        <fullName evidence="2">Uncharacterized protein</fullName>
    </submittedName>
</protein>
<sequence length="124" mass="13808">MQLTIATIMLSAISLARAGVDAMDNSLNIYGPIHLEAWAEPNCQGGETAITFTDNFYGRNLLNALISRSSKLSRALLGKEQLDISVTRNFDTWYADKDQFSMNDSSSQIFVSDILCCKRKYSMP</sequence>
<feature type="signal peptide" evidence="1">
    <location>
        <begin position="1"/>
        <end position="18"/>
    </location>
</feature>
<dbReference type="VEuPathDB" id="FungiDB:ASPFODRAFT_518641"/>
<dbReference type="AlphaFoldDB" id="A0A1M3SZE3"/>
<reference evidence="3" key="1">
    <citation type="journal article" date="2017" name="Genome Biol.">
        <title>Comparative genomics reveals high biological diversity and specific adaptations in the industrially and medically important fungal genus Aspergillus.</title>
        <authorList>
            <person name="de Vries R.P."/>
            <person name="Riley R."/>
            <person name="Wiebenga A."/>
            <person name="Aguilar-Osorio G."/>
            <person name="Amillis S."/>
            <person name="Uchima C.A."/>
            <person name="Anderluh G."/>
            <person name="Asadollahi M."/>
            <person name="Askin M."/>
            <person name="Barry K."/>
            <person name="Battaglia E."/>
            <person name="Bayram O."/>
            <person name="Benocci T."/>
            <person name="Braus-Stromeyer S.A."/>
            <person name="Caldana C."/>
            <person name="Canovas D."/>
            <person name="Cerqueira G.C."/>
            <person name="Chen F."/>
            <person name="Chen W."/>
            <person name="Choi C."/>
            <person name="Clum A."/>
            <person name="Dos Santos R.A."/>
            <person name="Damasio A.R."/>
            <person name="Diallinas G."/>
            <person name="Emri T."/>
            <person name="Fekete E."/>
            <person name="Flipphi M."/>
            <person name="Freyberg S."/>
            <person name="Gallo A."/>
            <person name="Gournas C."/>
            <person name="Habgood R."/>
            <person name="Hainaut M."/>
            <person name="Harispe M.L."/>
            <person name="Henrissat B."/>
            <person name="Hilden K.S."/>
            <person name="Hope R."/>
            <person name="Hossain A."/>
            <person name="Karabika E."/>
            <person name="Karaffa L."/>
            <person name="Karanyi Z."/>
            <person name="Krasevec N."/>
            <person name="Kuo A."/>
            <person name="Kusch H."/>
            <person name="LaButti K."/>
            <person name="Lagendijk E.L."/>
            <person name="Lapidus A."/>
            <person name="Levasseur A."/>
            <person name="Lindquist E."/>
            <person name="Lipzen A."/>
            <person name="Logrieco A.F."/>
            <person name="MacCabe A."/>
            <person name="Maekelae M.R."/>
            <person name="Malavazi I."/>
            <person name="Melin P."/>
            <person name="Meyer V."/>
            <person name="Mielnichuk N."/>
            <person name="Miskei M."/>
            <person name="Molnar A.P."/>
            <person name="Mule G."/>
            <person name="Ngan C.Y."/>
            <person name="Orejas M."/>
            <person name="Orosz E."/>
            <person name="Ouedraogo J.P."/>
            <person name="Overkamp K.M."/>
            <person name="Park H.-S."/>
            <person name="Perrone G."/>
            <person name="Piumi F."/>
            <person name="Punt P.J."/>
            <person name="Ram A.F."/>
            <person name="Ramon A."/>
            <person name="Rauscher S."/>
            <person name="Record E."/>
            <person name="Riano-Pachon D.M."/>
            <person name="Robert V."/>
            <person name="Roehrig J."/>
            <person name="Ruller R."/>
            <person name="Salamov A."/>
            <person name="Salih N.S."/>
            <person name="Samson R.A."/>
            <person name="Sandor E."/>
            <person name="Sanguinetti M."/>
            <person name="Schuetze T."/>
            <person name="Sepcic K."/>
            <person name="Shelest E."/>
            <person name="Sherlock G."/>
            <person name="Sophianopoulou V."/>
            <person name="Squina F.M."/>
            <person name="Sun H."/>
            <person name="Susca A."/>
            <person name="Todd R.B."/>
            <person name="Tsang A."/>
            <person name="Unkles S.E."/>
            <person name="van de Wiele N."/>
            <person name="van Rossen-Uffink D."/>
            <person name="Oliveira J.V."/>
            <person name="Vesth T.C."/>
            <person name="Visser J."/>
            <person name="Yu J.-H."/>
            <person name="Zhou M."/>
            <person name="Andersen M.R."/>
            <person name="Archer D.B."/>
            <person name="Baker S.E."/>
            <person name="Benoit I."/>
            <person name="Brakhage A.A."/>
            <person name="Braus G.H."/>
            <person name="Fischer R."/>
            <person name="Frisvad J.C."/>
            <person name="Goldman G.H."/>
            <person name="Houbraken J."/>
            <person name="Oakley B."/>
            <person name="Pocsi I."/>
            <person name="Scazzocchio C."/>
            <person name="Seiboth B."/>
            <person name="vanKuyk P.A."/>
            <person name="Wortman J."/>
            <person name="Dyer P.S."/>
            <person name="Grigoriev I.V."/>
        </authorList>
    </citation>
    <scope>NUCLEOTIDE SEQUENCE [LARGE SCALE GENOMIC DNA]</scope>
    <source>
        <strain evidence="3">CBS 106.47</strain>
    </source>
</reference>
<evidence type="ECO:0000256" key="1">
    <source>
        <dbReference type="SAM" id="SignalP"/>
    </source>
</evidence>
<evidence type="ECO:0000313" key="3">
    <source>
        <dbReference type="Proteomes" id="UP000184063"/>
    </source>
</evidence>
<dbReference type="EMBL" id="KV878267">
    <property type="protein sequence ID" value="OJZ79880.1"/>
    <property type="molecule type" value="Genomic_DNA"/>
</dbReference>
<accession>A0A1M3SZE3</accession>
<dbReference type="Proteomes" id="UP000184063">
    <property type="component" value="Unassembled WGS sequence"/>
</dbReference>
<organism evidence="2 3">
    <name type="scientific">Aspergillus luchuensis (strain CBS 106.47)</name>
    <dbReference type="NCBI Taxonomy" id="1137211"/>
    <lineage>
        <taxon>Eukaryota</taxon>
        <taxon>Fungi</taxon>
        <taxon>Dikarya</taxon>
        <taxon>Ascomycota</taxon>
        <taxon>Pezizomycotina</taxon>
        <taxon>Eurotiomycetes</taxon>
        <taxon>Eurotiomycetidae</taxon>
        <taxon>Eurotiales</taxon>
        <taxon>Aspergillaceae</taxon>
        <taxon>Aspergillus</taxon>
        <taxon>Aspergillus subgen. Circumdati</taxon>
    </lineage>
</organism>
<feature type="chain" id="PRO_5012612264" evidence="1">
    <location>
        <begin position="19"/>
        <end position="124"/>
    </location>
</feature>
<evidence type="ECO:0000313" key="2">
    <source>
        <dbReference type="EMBL" id="OJZ79880.1"/>
    </source>
</evidence>